<dbReference type="Pfam" id="PF00248">
    <property type="entry name" value="Aldo_ket_red"/>
    <property type="match status" value="1"/>
</dbReference>
<evidence type="ECO:0000313" key="8">
    <source>
        <dbReference type="EMBL" id="JAG71665.1"/>
    </source>
</evidence>
<keyword evidence="3" id="KW-0560">Oxidoreductase</keyword>
<feature type="domain" description="NADP-dependent oxidoreductase" evidence="7">
    <location>
        <begin position="18"/>
        <end position="298"/>
    </location>
</feature>
<name>A0A0C9PLG1_9HYME</name>
<dbReference type="PROSITE" id="PS00798">
    <property type="entry name" value="ALDOKETO_REDUCTASE_1"/>
    <property type="match status" value="1"/>
</dbReference>
<dbReference type="Gene3D" id="3.20.20.100">
    <property type="entry name" value="NADP-dependent oxidoreductase domain"/>
    <property type="match status" value="1"/>
</dbReference>
<evidence type="ECO:0000313" key="9">
    <source>
        <dbReference type="Proteomes" id="UP000694866"/>
    </source>
</evidence>
<evidence type="ECO:0000256" key="3">
    <source>
        <dbReference type="ARBA" id="ARBA00023002"/>
    </source>
</evidence>
<evidence type="ECO:0000259" key="7">
    <source>
        <dbReference type="Pfam" id="PF00248"/>
    </source>
</evidence>
<accession>A0A0C9PLG1</accession>
<accession>A0A9R1TMX3</accession>
<dbReference type="EMBL" id="GBYB01001898">
    <property type="protein sequence ID" value="JAG71665.1"/>
    <property type="molecule type" value="Transcribed_RNA"/>
</dbReference>
<feature type="site" description="Lowers pKa of active site Tyr" evidence="6">
    <location>
        <position position="80"/>
    </location>
</feature>
<dbReference type="FunFam" id="3.20.20.100:FF:000006">
    <property type="entry name" value="Aldo-keto reductase family 1 member A1"/>
    <property type="match status" value="1"/>
</dbReference>
<keyword evidence="9" id="KW-1185">Reference proteome</keyword>
<dbReference type="GO" id="GO:0016491">
    <property type="term" value="F:oxidoreductase activity"/>
    <property type="evidence" value="ECO:0007669"/>
    <property type="project" value="UniProtKB-KW"/>
</dbReference>
<keyword evidence="2" id="KW-0521">NADP</keyword>
<feature type="active site" description="Proton donor" evidence="4">
    <location>
        <position position="51"/>
    </location>
</feature>
<dbReference type="InterPro" id="IPR020471">
    <property type="entry name" value="AKR"/>
</dbReference>
<protein>
    <submittedName>
        <fullName evidence="10">1,5-anhydro-D-fructose reductase</fullName>
    </submittedName>
    <submittedName>
        <fullName evidence="8">Akr1a1 protein</fullName>
    </submittedName>
</protein>
<dbReference type="RefSeq" id="XP_011312425.1">
    <property type="nucleotide sequence ID" value="XM_011314123.1"/>
</dbReference>
<evidence type="ECO:0000256" key="4">
    <source>
        <dbReference type="PIRSR" id="PIRSR000097-1"/>
    </source>
</evidence>
<dbReference type="PANTHER" id="PTHR11732">
    <property type="entry name" value="ALDO/KETO REDUCTASE"/>
    <property type="match status" value="1"/>
</dbReference>
<feature type="binding site" evidence="5">
    <location>
        <position position="113"/>
    </location>
    <ligand>
        <name>substrate</name>
    </ligand>
</feature>
<evidence type="ECO:0000313" key="10">
    <source>
        <dbReference type="RefSeq" id="XP_011312425.1"/>
    </source>
</evidence>
<evidence type="ECO:0000256" key="6">
    <source>
        <dbReference type="PIRSR" id="PIRSR000097-3"/>
    </source>
</evidence>
<dbReference type="SUPFAM" id="SSF51430">
    <property type="entry name" value="NAD(P)-linked oxidoreductase"/>
    <property type="match status" value="1"/>
</dbReference>
<dbReference type="InterPro" id="IPR023210">
    <property type="entry name" value="NADP_OxRdtase_dom"/>
</dbReference>
<dbReference type="OrthoDB" id="416253at2759"/>
<dbReference type="PROSITE" id="PS00062">
    <property type="entry name" value="ALDOKETO_REDUCTASE_2"/>
    <property type="match status" value="1"/>
</dbReference>
<comment type="similarity">
    <text evidence="1">Belongs to the aldo/keto reductase family.</text>
</comment>
<evidence type="ECO:0000256" key="1">
    <source>
        <dbReference type="ARBA" id="ARBA00007905"/>
    </source>
</evidence>
<sequence>MASIINIDMITGQKMPALGFGTWQASEEEIINAMEAALEAGYRHIDCAPVYQNEEAIGRVLKKWLDSGKIKRDDLFIVTKLPPTGNRPGGPERYLKKSLKDLQLEYVDIYLVHCPFGFQEAGDDLHPTDDQGNCLIDKSTDHVKVWEDMEKEVAAGRARALGLSNFNIKQIKRVMDDAKVPVANLQIELHAYLQQDELVNFCKSKGIAVTAYSPLGSRGLVQLLGKTETISNILENSTILRISEKHQKTPAQIALRFIIQRGIAAIPKSTNKDRMKKNISIFSFELDKSDMEELRALDQSPSGRVCDFSFMKGIRNHPEFPF</sequence>
<dbReference type="InterPro" id="IPR018170">
    <property type="entry name" value="Aldo/ket_reductase_CS"/>
</dbReference>
<organism evidence="8">
    <name type="scientific">Fopius arisanus</name>
    <dbReference type="NCBI Taxonomy" id="64838"/>
    <lineage>
        <taxon>Eukaryota</taxon>
        <taxon>Metazoa</taxon>
        <taxon>Ecdysozoa</taxon>
        <taxon>Arthropoda</taxon>
        <taxon>Hexapoda</taxon>
        <taxon>Insecta</taxon>
        <taxon>Pterygota</taxon>
        <taxon>Neoptera</taxon>
        <taxon>Endopterygota</taxon>
        <taxon>Hymenoptera</taxon>
        <taxon>Apocrita</taxon>
        <taxon>Ichneumonoidea</taxon>
        <taxon>Braconidae</taxon>
        <taxon>Opiinae</taxon>
        <taxon>Fopius</taxon>
    </lineage>
</organism>
<dbReference type="PRINTS" id="PR00069">
    <property type="entry name" value="ALDKETRDTASE"/>
</dbReference>
<dbReference type="PIRSF" id="PIRSF000097">
    <property type="entry name" value="AKR"/>
    <property type="match status" value="1"/>
</dbReference>
<proteinExistence type="inferred from homology"/>
<dbReference type="KEGG" id="fas:105272173"/>
<gene>
    <name evidence="8" type="primary">Akr1a1</name>
    <name evidence="10" type="synonym">LOC105272173</name>
    <name evidence="8" type="ORF">g.20342</name>
</gene>
<dbReference type="GeneID" id="105272173"/>
<dbReference type="Proteomes" id="UP000694866">
    <property type="component" value="Unplaced"/>
</dbReference>
<dbReference type="PROSITE" id="PS00063">
    <property type="entry name" value="ALDOKETO_REDUCTASE_3"/>
    <property type="match status" value="1"/>
</dbReference>
<evidence type="ECO:0000256" key="5">
    <source>
        <dbReference type="PIRSR" id="PIRSR000097-2"/>
    </source>
</evidence>
<evidence type="ECO:0000256" key="2">
    <source>
        <dbReference type="ARBA" id="ARBA00022857"/>
    </source>
</evidence>
<dbReference type="AlphaFoldDB" id="A0A0C9PLG1"/>
<reference evidence="8" key="1">
    <citation type="submission" date="2015-01" db="EMBL/GenBank/DDBJ databases">
        <title>Transcriptome Assembly of Fopius arisanus.</title>
        <authorList>
            <person name="Geib S."/>
        </authorList>
    </citation>
    <scope>NUCLEOTIDE SEQUENCE</scope>
</reference>
<dbReference type="InterPro" id="IPR036812">
    <property type="entry name" value="NAD(P)_OxRdtase_dom_sf"/>
</dbReference>
<reference evidence="10" key="2">
    <citation type="submission" date="2025-04" db="UniProtKB">
        <authorList>
            <consortium name="RefSeq"/>
        </authorList>
    </citation>
    <scope>IDENTIFICATION</scope>
    <source>
        <strain evidence="10">USDA-PBARC FA_bdor</strain>
        <tissue evidence="10">Whole organism</tissue>
    </source>
</reference>